<sequence>TQCKYCKKRNLDCVRVVWEKRGRKSNETSFQVNVSSAIQCEKSSEQPPPKFDHLFSNDNEEQQLYLDCEFIDTNVYDFNSLPTDFNSLPTDIDWPLVFNCYTEEQLTYEQ</sequence>
<feature type="non-terminal residue" evidence="1">
    <location>
        <position position="1"/>
    </location>
</feature>
<dbReference type="OrthoDB" id="416217at2759"/>
<evidence type="ECO:0000313" key="1">
    <source>
        <dbReference type="EMBL" id="CAG8720063.1"/>
    </source>
</evidence>
<name>A0A9N9I3Q0_9GLOM</name>
<keyword evidence="2" id="KW-1185">Reference proteome</keyword>
<feature type="non-terminal residue" evidence="1">
    <location>
        <position position="110"/>
    </location>
</feature>
<organism evidence="1 2">
    <name type="scientific">Racocetra fulgida</name>
    <dbReference type="NCBI Taxonomy" id="60492"/>
    <lineage>
        <taxon>Eukaryota</taxon>
        <taxon>Fungi</taxon>
        <taxon>Fungi incertae sedis</taxon>
        <taxon>Mucoromycota</taxon>
        <taxon>Glomeromycotina</taxon>
        <taxon>Glomeromycetes</taxon>
        <taxon>Diversisporales</taxon>
        <taxon>Gigasporaceae</taxon>
        <taxon>Racocetra</taxon>
    </lineage>
</organism>
<gene>
    <name evidence="1" type="ORF">RFULGI_LOCUS11396</name>
</gene>
<comment type="caution">
    <text evidence="1">The sequence shown here is derived from an EMBL/GenBank/DDBJ whole genome shotgun (WGS) entry which is preliminary data.</text>
</comment>
<dbReference type="AlphaFoldDB" id="A0A9N9I3Q0"/>
<dbReference type="EMBL" id="CAJVPZ010024732">
    <property type="protein sequence ID" value="CAG8720063.1"/>
    <property type="molecule type" value="Genomic_DNA"/>
</dbReference>
<evidence type="ECO:0000313" key="2">
    <source>
        <dbReference type="Proteomes" id="UP000789396"/>
    </source>
</evidence>
<accession>A0A9N9I3Q0</accession>
<reference evidence="1" key="1">
    <citation type="submission" date="2021-06" db="EMBL/GenBank/DDBJ databases">
        <authorList>
            <person name="Kallberg Y."/>
            <person name="Tangrot J."/>
            <person name="Rosling A."/>
        </authorList>
    </citation>
    <scope>NUCLEOTIDE SEQUENCE</scope>
    <source>
        <strain evidence="1">IN212</strain>
    </source>
</reference>
<protein>
    <submittedName>
        <fullName evidence="1">9693_t:CDS:1</fullName>
    </submittedName>
</protein>
<proteinExistence type="predicted"/>
<dbReference type="Proteomes" id="UP000789396">
    <property type="component" value="Unassembled WGS sequence"/>
</dbReference>